<keyword evidence="7 8" id="KW-0408">Iron</keyword>
<dbReference type="Pfam" id="PF01011">
    <property type="entry name" value="PQQ"/>
    <property type="match status" value="2"/>
</dbReference>
<feature type="chain" id="PRO_5020685420" evidence="10">
    <location>
        <begin position="33"/>
        <end position="753"/>
    </location>
</feature>
<dbReference type="SUPFAM" id="SSF50998">
    <property type="entry name" value="Quinoprotein alcohol dehydrogenase-like"/>
    <property type="match status" value="1"/>
</dbReference>
<evidence type="ECO:0000256" key="4">
    <source>
        <dbReference type="ARBA" id="ARBA00022723"/>
    </source>
</evidence>
<dbReference type="PROSITE" id="PS51007">
    <property type="entry name" value="CYTC"/>
    <property type="match status" value="1"/>
</dbReference>
<evidence type="ECO:0000256" key="6">
    <source>
        <dbReference type="ARBA" id="ARBA00023002"/>
    </source>
</evidence>
<dbReference type="EMBL" id="SHKW01000001">
    <property type="protein sequence ID" value="RZU42429.1"/>
    <property type="molecule type" value="Genomic_DNA"/>
</dbReference>
<evidence type="ECO:0000259" key="11">
    <source>
        <dbReference type="PROSITE" id="PS51007"/>
    </source>
</evidence>
<dbReference type="GO" id="GO:0016491">
    <property type="term" value="F:oxidoreductase activity"/>
    <property type="evidence" value="ECO:0007669"/>
    <property type="project" value="UniProtKB-KW"/>
</dbReference>
<feature type="region of interest" description="Disordered" evidence="9">
    <location>
        <begin position="367"/>
        <end position="391"/>
    </location>
</feature>
<evidence type="ECO:0000313" key="12">
    <source>
        <dbReference type="EMBL" id="RZU42429.1"/>
    </source>
</evidence>
<dbReference type="InterPro" id="IPR002372">
    <property type="entry name" value="PQQ_rpt_dom"/>
</dbReference>
<feature type="region of interest" description="Disordered" evidence="9">
    <location>
        <begin position="718"/>
        <end position="753"/>
    </location>
</feature>
<dbReference type="PANTHER" id="PTHR32303">
    <property type="entry name" value="QUINOPROTEIN ALCOHOL DEHYDROGENASE (CYTOCHROME C)"/>
    <property type="match status" value="1"/>
</dbReference>
<keyword evidence="6" id="KW-0560">Oxidoreductase</keyword>
<dbReference type="GO" id="GO:0046872">
    <property type="term" value="F:metal ion binding"/>
    <property type="evidence" value="ECO:0007669"/>
    <property type="project" value="UniProtKB-KW"/>
</dbReference>
<dbReference type="SMART" id="SM00564">
    <property type="entry name" value="PQQ"/>
    <property type="match status" value="6"/>
</dbReference>
<dbReference type="InterPro" id="IPR036909">
    <property type="entry name" value="Cyt_c-like_dom_sf"/>
</dbReference>
<protein>
    <submittedName>
        <fullName evidence="12">Quinoprotein glucose dehydrogenase</fullName>
    </submittedName>
</protein>
<dbReference type="InterPro" id="IPR011047">
    <property type="entry name" value="Quinoprotein_ADH-like_sf"/>
</dbReference>
<keyword evidence="5 10" id="KW-0732">Signal</keyword>
<evidence type="ECO:0000256" key="10">
    <source>
        <dbReference type="SAM" id="SignalP"/>
    </source>
</evidence>
<dbReference type="PANTHER" id="PTHR32303:SF4">
    <property type="entry name" value="QUINOPROTEIN GLUCOSE DEHYDROGENASE"/>
    <property type="match status" value="1"/>
</dbReference>
<feature type="compositionally biased region" description="Low complexity" evidence="9">
    <location>
        <begin position="726"/>
        <end position="738"/>
    </location>
</feature>
<evidence type="ECO:0000256" key="2">
    <source>
        <dbReference type="ARBA" id="ARBA00008156"/>
    </source>
</evidence>
<dbReference type="Proteomes" id="UP000292958">
    <property type="component" value="Unassembled WGS sequence"/>
</dbReference>
<evidence type="ECO:0000256" key="8">
    <source>
        <dbReference type="PROSITE-ProRule" id="PRU00433"/>
    </source>
</evidence>
<feature type="signal peptide" evidence="10">
    <location>
        <begin position="1"/>
        <end position="32"/>
    </location>
</feature>
<dbReference type="InterPro" id="IPR018391">
    <property type="entry name" value="PQQ_b-propeller_rpt"/>
</dbReference>
<sequence>MLRVSWKAYAGMGILATGAVTALSLRSGTVDAATATQKTSYVSWTSYGGSNSDAQYSALKQIDRSNAGQLQQVWFYASGNNGFRYGSNPLVVDGVMFVYGKDNTVVALDATTGKEIWVYDTHHPRLISHRGMTYWESKDRSDRRLLFSMNNELHAVDARTGKDVASFGKNGAVDLREGLGRVPSTIRQVQSNTPGRVFENLYITGSATGEEYESPPGDVRAFDVVTGKLVWQFHTVPHPGEMGYDTWPKDAYKYVGGTNNWGEFSIDEKRGIVYFPLGSPTYDFYGADRPGANLFSDCLLALDARTGKYIWHFQTTHHDLWDYDLETGPKLMTIDHDGKMVDVVVQAGKNGFVYVFDRTNGKPIWPIEERPVPKSDVPGEESWPTQPFPTHIPPFARQKFTADMVNPYIADPKEREAIKKQVEGARQEGIFTPPTLGTTMETPGNNGGGNWGSGAIDPATNTFYVVSKDAPSLLHLEAKPPKRQIPGSPETQGQVVYMQNCQSCHVANRKGQPPAIPSLEGVVERAGEGRVREAVHSGLTPMPAFPDLDTADIDHLIAYLKSPEKANLAPDMLARIMAPPATTAKLGPGGRRYWTGYGYMNSSEGLAAIGPPWSTLTAYDMNKGDMKWQIPLGEVTELVEKGIRNTGSYWPRGGAVVTAGGLIVIGTRSDAKLHIYDKDTGKQISEIQMPGGPEGIPTIYEVNGREYIALSARLNSDKVVGDQPKPSQSTTEPTEQTQGYYAYALPESSRAKK</sequence>
<keyword evidence="3 8" id="KW-0349">Heme</keyword>
<dbReference type="Gene3D" id="2.140.10.10">
    <property type="entry name" value="Quinoprotein alcohol dehydrogenase-like superfamily"/>
    <property type="match status" value="2"/>
</dbReference>
<evidence type="ECO:0000256" key="1">
    <source>
        <dbReference type="ARBA" id="ARBA00001931"/>
    </source>
</evidence>
<dbReference type="GO" id="GO:0009055">
    <property type="term" value="F:electron transfer activity"/>
    <property type="evidence" value="ECO:0007669"/>
    <property type="project" value="InterPro"/>
</dbReference>
<comment type="similarity">
    <text evidence="2">Belongs to the bacterial PQQ dehydrogenase family.</text>
</comment>
<evidence type="ECO:0000256" key="5">
    <source>
        <dbReference type="ARBA" id="ARBA00022729"/>
    </source>
</evidence>
<dbReference type="GO" id="GO:0020037">
    <property type="term" value="F:heme binding"/>
    <property type="evidence" value="ECO:0007669"/>
    <property type="project" value="InterPro"/>
</dbReference>
<accession>A0A4Q7YZ41</accession>
<dbReference type="SUPFAM" id="SSF46626">
    <property type="entry name" value="Cytochrome c"/>
    <property type="match status" value="1"/>
</dbReference>
<evidence type="ECO:0000313" key="13">
    <source>
        <dbReference type="Proteomes" id="UP000292958"/>
    </source>
</evidence>
<keyword evidence="13" id="KW-1185">Reference proteome</keyword>
<evidence type="ECO:0000256" key="7">
    <source>
        <dbReference type="ARBA" id="ARBA00023004"/>
    </source>
</evidence>
<name>A0A4Q7YZ41_9BACT</name>
<dbReference type="Gene3D" id="1.10.760.10">
    <property type="entry name" value="Cytochrome c-like domain"/>
    <property type="match status" value="1"/>
</dbReference>
<dbReference type="AlphaFoldDB" id="A0A4Q7YZ41"/>
<evidence type="ECO:0000256" key="3">
    <source>
        <dbReference type="ARBA" id="ARBA00022617"/>
    </source>
</evidence>
<keyword evidence="4 8" id="KW-0479">Metal-binding</keyword>
<comment type="caution">
    <text evidence="12">The sequence shown here is derived from an EMBL/GenBank/DDBJ whole genome shotgun (WGS) entry which is preliminary data.</text>
</comment>
<evidence type="ECO:0000256" key="9">
    <source>
        <dbReference type="SAM" id="MobiDB-lite"/>
    </source>
</evidence>
<proteinExistence type="inferred from homology"/>
<dbReference type="RefSeq" id="WP_165420156.1">
    <property type="nucleotide sequence ID" value="NZ_SHKW01000001.1"/>
</dbReference>
<reference evidence="12 13" key="1">
    <citation type="submission" date="2019-02" db="EMBL/GenBank/DDBJ databases">
        <title>Genomic Encyclopedia of Archaeal and Bacterial Type Strains, Phase II (KMG-II): from individual species to whole genera.</title>
        <authorList>
            <person name="Goeker M."/>
        </authorList>
    </citation>
    <scope>NUCLEOTIDE SEQUENCE [LARGE SCALE GENOMIC DNA]</scope>
    <source>
        <strain evidence="12 13">DSM 18101</strain>
    </source>
</reference>
<comment type="cofactor">
    <cofactor evidence="1">
        <name>pyrroloquinoline quinone</name>
        <dbReference type="ChEBI" id="CHEBI:58442"/>
    </cofactor>
</comment>
<organism evidence="12 13">
    <name type="scientific">Edaphobacter modestus</name>
    <dbReference type="NCBI Taxonomy" id="388466"/>
    <lineage>
        <taxon>Bacteria</taxon>
        <taxon>Pseudomonadati</taxon>
        <taxon>Acidobacteriota</taxon>
        <taxon>Terriglobia</taxon>
        <taxon>Terriglobales</taxon>
        <taxon>Acidobacteriaceae</taxon>
        <taxon>Edaphobacter</taxon>
    </lineage>
</organism>
<dbReference type="InterPro" id="IPR009056">
    <property type="entry name" value="Cyt_c-like_dom"/>
</dbReference>
<feature type="domain" description="Cytochrome c" evidence="11">
    <location>
        <begin position="488"/>
        <end position="564"/>
    </location>
</feature>
<gene>
    <name evidence="12" type="ORF">BDD14_4014</name>
</gene>